<dbReference type="RefSeq" id="XP_001483651.2">
    <property type="nucleotide sequence ID" value="XM_001483601.1"/>
</dbReference>
<dbReference type="OrthoDB" id="20839at2759"/>
<dbReference type="EMBL" id="CH408159">
    <property type="protein sequence ID" value="EDK40282.2"/>
    <property type="molecule type" value="Genomic_DNA"/>
</dbReference>
<keyword evidence="2" id="KW-0479">Metal-binding</keyword>
<evidence type="ECO:0000256" key="6">
    <source>
        <dbReference type="ARBA" id="ARBA00023242"/>
    </source>
</evidence>
<dbReference type="PROSITE" id="PS50016">
    <property type="entry name" value="ZF_PHD_2"/>
    <property type="match status" value="1"/>
</dbReference>
<keyword evidence="5" id="KW-0862">Zinc</keyword>
<evidence type="ECO:0000259" key="9">
    <source>
        <dbReference type="PROSITE" id="PS51805"/>
    </source>
</evidence>
<name>A5DM79_PICGU</name>
<keyword evidence="3" id="KW-0677">Repeat</keyword>
<dbReference type="Pfam" id="PF10513">
    <property type="entry name" value="EPL1"/>
    <property type="match status" value="1"/>
</dbReference>
<dbReference type="Proteomes" id="UP000001997">
    <property type="component" value="Unassembled WGS sequence"/>
</dbReference>
<evidence type="ECO:0000256" key="3">
    <source>
        <dbReference type="ARBA" id="ARBA00022737"/>
    </source>
</evidence>
<evidence type="ECO:0000313" key="11">
    <source>
        <dbReference type="Proteomes" id="UP000001997"/>
    </source>
</evidence>
<dbReference type="VEuPathDB" id="FungiDB:PGUG_04380"/>
<dbReference type="InterPro" id="IPR019787">
    <property type="entry name" value="Znf_PHD-finger"/>
</dbReference>
<evidence type="ECO:0000256" key="7">
    <source>
        <dbReference type="PROSITE-ProRule" id="PRU00146"/>
    </source>
</evidence>
<keyword evidence="11" id="KW-1185">Reference proteome</keyword>
<dbReference type="FunCoup" id="A5DM79">
    <property type="interactions" value="158"/>
</dbReference>
<sequence>MHLHFEYYPRNIIPVNLAGCYSCSDLMTTGPTQASRTNLRPFTIPKDVKIEDVINLKKRQVEYDHDEQDELWLEEKNHGKIAIISPELFEILITQLENDWDQLELAMSTVSGGEEKAELTLRNNTEKYGDDDGIVQGSVYDQRCAVCNDSDCTNSNAIVFCDGCDIAAHQECYGVAFIPEGEWLCRKCMLSRNHPVDCVFCPSKTGAFKQLDNSLWSHVVCALWIPEVYFANPIYMEPIEGIAFIPKNRWKLTCYICKQKVGACIQCGNKNCFQAYHVTCAKRAGLHMELLYGVQGGIQNKSSLISYCDRHGQVDALVVRAGIEKTRRYYRDMKVLRAHNAQAAKTQQAANRMNLFRWKTDGGTPIAPQSFADRVYKTIMELRGASSDRGPLRGLGFEASAAQIESEIRSFSHDICKYWCLKREHKKGAPLIRKNNNLMSTSSIIYGSNSPEEVGDKLEFAAVLLQDLDRVIQLSSLTVDRQETAEKISEVNLEVRGGVAFPIQAILTEVLARASSAGKTAVTTEIENRNKNYKYETVDSFWTDIHERKPQLYKSRAGRKWYNSIYEQLDRLRGAETSVKNELSRGRIQLPFARFDHGEYVLRPDMGLMDELSDVEEMDVEEEKKLREFLQ</sequence>
<dbReference type="InterPro" id="IPR034732">
    <property type="entry name" value="EPHD"/>
</dbReference>
<dbReference type="Gene3D" id="3.30.40.10">
    <property type="entry name" value="Zinc/RING finger domain, C3HC4 (zinc finger)"/>
    <property type="match status" value="2"/>
</dbReference>
<dbReference type="KEGG" id="pgu:PGUG_04380"/>
<evidence type="ECO:0000313" key="10">
    <source>
        <dbReference type="EMBL" id="EDK40282.2"/>
    </source>
</evidence>
<dbReference type="AlphaFoldDB" id="A5DM79"/>
<gene>
    <name evidence="10" type="ORF">PGUG_04380</name>
</gene>
<dbReference type="InterPro" id="IPR001965">
    <property type="entry name" value="Znf_PHD"/>
</dbReference>
<dbReference type="GO" id="GO:0140003">
    <property type="term" value="F:histone H3K36me3 reader activity"/>
    <property type="evidence" value="ECO:0007669"/>
    <property type="project" value="EnsemblFungi"/>
</dbReference>
<dbReference type="InterPro" id="IPR050701">
    <property type="entry name" value="Histone_Mod_Regulator"/>
</dbReference>
<dbReference type="InterPro" id="IPR013083">
    <property type="entry name" value="Znf_RING/FYVE/PHD"/>
</dbReference>
<dbReference type="GO" id="GO:0008270">
    <property type="term" value="F:zinc ion binding"/>
    <property type="evidence" value="ECO:0007669"/>
    <property type="project" value="UniProtKB-KW"/>
</dbReference>
<evidence type="ECO:0000256" key="1">
    <source>
        <dbReference type="ARBA" id="ARBA00004123"/>
    </source>
</evidence>
<dbReference type="GO" id="GO:0005634">
    <property type="term" value="C:nucleus"/>
    <property type="evidence" value="ECO:0007669"/>
    <property type="project" value="UniProtKB-SubCell"/>
</dbReference>
<keyword evidence="6" id="KW-0539">Nucleus</keyword>
<organism evidence="10 11">
    <name type="scientific">Meyerozyma guilliermondii (strain ATCC 6260 / CBS 566 / DSM 6381 / JCM 1539 / NBRC 10279 / NRRL Y-324)</name>
    <name type="common">Yeast</name>
    <name type="synonym">Candida guilliermondii</name>
    <dbReference type="NCBI Taxonomy" id="294746"/>
    <lineage>
        <taxon>Eukaryota</taxon>
        <taxon>Fungi</taxon>
        <taxon>Dikarya</taxon>
        <taxon>Ascomycota</taxon>
        <taxon>Saccharomycotina</taxon>
        <taxon>Pichiomycetes</taxon>
        <taxon>Debaryomycetaceae</taxon>
        <taxon>Meyerozyma</taxon>
    </lineage>
</organism>
<evidence type="ECO:0008006" key="12">
    <source>
        <dbReference type="Google" id="ProtNLM"/>
    </source>
</evidence>
<feature type="domain" description="PHD-type" evidence="9">
    <location>
        <begin position="195"/>
        <end position="312"/>
    </location>
</feature>
<dbReference type="PANTHER" id="PTHR13793:SF107">
    <property type="entry name" value="BROMODOMAIN-CONTAINING PROTEIN HOMOLOG"/>
    <property type="match status" value="1"/>
</dbReference>
<keyword evidence="4 7" id="KW-0863">Zinc-finger</keyword>
<dbReference type="eggNOG" id="KOG0955">
    <property type="taxonomic scope" value="Eukaryota"/>
</dbReference>
<dbReference type="Pfam" id="PF13831">
    <property type="entry name" value="PHD_2"/>
    <property type="match status" value="1"/>
</dbReference>
<proteinExistence type="predicted"/>
<dbReference type="GO" id="GO:0006357">
    <property type="term" value="P:regulation of transcription by RNA polymerase II"/>
    <property type="evidence" value="ECO:0007669"/>
    <property type="project" value="TreeGrafter"/>
</dbReference>
<evidence type="ECO:0000259" key="8">
    <source>
        <dbReference type="PROSITE" id="PS50016"/>
    </source>
</evidence>
<dbReference type="GeneID" id="5125453"/>
<dbReference type="GO" id="GO:0006338">
    <property type="term" value="P:chromatin remodeling"/>
    <property type="evidence" value="ECO:0007669"/>
    <property type="project" value="EnsemblFungi"/>
</dbReference>
<dbReference type="SMART" id="SM00249">
    <property type="entry name" value="PHD"/>
    <property type="match status" value="2"/>
</dbReference>
<dbReference type="InterPro" id="IPR011011">
    <property type="entry name" value="Znf_FYVE_PHD"/>
</dbReference>
<protein>
    <recommendedName>
        <fullName evidence="12">PHD-type domain-containing protein</fullName>
    </recommendedName>
</protein>
<reference evidence="10 11" key="1">
    <citation type="journal article" date="2009" name="Nature">
        <title>Evolution of pathogenicity and sexual reproduction in eight Candida genomes.</title>
        <authorList>
            <person name="Butler G."/>
            <person name="Rasmussen M.D."/>
            <person name="Lin M.F."/>
            <person name="Santos M.A."/>
            <person name="Sakthikumar S."/>
            <person name="Munro C.A."/>
            <person name="Rheinbay E."/>
            <person name="Grabherr M."/>
            <person name="Forche A."/>
            <person name="Reedy J.L."/>
            <person name="Agrafioti I."/>
            <person name="Arnaud M.B."/>
            <person name="Bates S."/>
            <person name="Brown A.J."/>
            <person name="Brunke S."/>
            <person name="Costanzo M.C."/>
            <person name="Fitzpatrick D.A."/>
            <person name="de Groot P.W."/>
            <person name="Harris D."/>
            <person name="Hoyer L.L."/>
            <person name="Hube B."/>
            <person name="Klis F.M."/>
            <person name="Kodira C."/>
            <person name="Lennard N."/>
            <person name="Logue M.E."/>
            <person name="Martin R."/>
            <person name="Neiman A.M."/>
            <person name="Nikolaou E."/>
            <person name="Quail M.A."/>
            <person name="Quinn J."/>
            <person name="Santos M.C."/>
            <person name="Schmitzberger F.F."/>
            <person name="Sherlock G."/>
            <person name="Shah P."/>
            <person name="Silverstein K.A."/>
            <person name="Skrzypek M.S."/>
            <person name="Soll D."/>
            <person name="Staggs R."/>
            <person name="Stansfield I."/>
            <person name="Stumpf M.P."/>
            <person name="Sudbery P.E."/>
            <person name="Srikantha T."/>
            <person name="Zeng Q."/>
            <person name="Berman J."/>
            <person name="Berriman M."/>
            <person name="Heitman J."/>
            <person name="Gow N.A."/>
            <person name="Lorenz M.C."/>
            <person name="Birren B.W."/>
            <person name="Kellis M."/>
            <person name="Cuomo C.A."/>
        </authorList>
    </citation>
    <scope>NUCLEOTIDE SEQUENCE [LARGE SCALE GENOMIC DNA]</scope>
    <source>
        <strain evidence="11">ATCC 6260 / CBS 566 / DSM 6381 / JCM 1539 / NBRC 10279 / NRRL Y-324</strain>
    </source>
</reference>
<dbReference type="InterPro" id="IPR019542">
    <property type="entry name" value="Enhancer_polycomb-like_N"/>
</dbReference>
<dbReference type="Pfam" id="PF13832">
    <property type="entry name" value="zf-HC5HC2H_2"/>
    <property type="match status" value="1"/>
</dbReference>
<dbReference type="PROSITE" id="PS51805">
    <property type="entry name" value="EPHD"/>
    <property type="match status" value="1"/>
</dbReference>
<accession>A5DM79</accession>
<evidence type="ECO:0000256" key="4">
    <source>
        <dbReference type="ARBA" id="ARBA00022771"/>
    </source>
</evidence>
<comment type="subcellular location">
    <subcellularLocation>
        <location evidence="1">Nucleus</location>
    </subcellularLocation>
</comment>
<feature type="domain" description="PHD-type" evidence="8">
    <location>
        <begin position="141"/>
        <end position="191"/>
    </location>
</feature>
<dbReference type="HOGENOM" id="CLU_002663_1_1_1"/>
<evidence type="ECO:0000256" key="2">
    <source>
        <dbReference type="ARBA" id="ARBA00022723"/>
    </source>
</evidence>
<dbReference type="CDD" id="cd15492">
    <property type="entry name" value="PHD_BRPF_JADE_like"/>
    <property type="match status" value="1"/>
</dbReference>
<dbReference type="STRING" id="294746.A5DM79"/>
<dbReference type="InParanoid" id="A5DM79"/>
<dbReference type="SUPFAM" id="SSF57903">
    <property type="entry name" value="FYVE/PHD zinc finger"/>
    <property type="match status" value="1"/>
</dbReference>
<dbReference type="GO" id="GO:1990467">
    <property type="term" value="C:NuA3a histone acetyltransferase complex"/>
    <property type="evidence" value="ECO:0007669"/>
    <property type="project" value="EnsemblFungi"/>
</dbReference>
<evidence type="ECO:0000256" key="5">
    <source>
        <dbReference type="ARBA" id="ARBA00022833"/>
    </source>
</evidence>
<dbReference type="GO" id="GO:1990468">
    <property type="term" value="C:NuA3b histone acetyltransferase complex"/>
    <property type="evidence" value="ECO:0007669"/>
    <property type="project" value="EnsemblFungi"/>
</dbReference>
<dbReference type="FunFam" id="3.30.40.10:FF:000007">
    <property type="entry name" value="Bromodomain containing 1, isoform CRA_b"/>
    <property type="match status" value="1"/>
</dbReference>
<dbReference type="PANTHER" id="PTHR13793">
    <property type="entry name" value="PHD FINGER PROTEINS"/>
    <property type="match status" value="1"/>
</dbReference>